<reference evidence="1" key="1">
    <citation type="submission" date="2018-06" db="EMBL/GenBank/DDBJ databases">
        <authorList>
            <person name="Zhirakovskaya E."/>
        </authorList>
    </citation>
    <scope>NUCLEOTIDE SEQUENCE</scope>
</reference>
<accession>A0A3B0XF66</accession>
<evidence type="ECO:0000313" key="1">
    <source>
        <dbReference type="EMBL" id="VAW66321.1"/>
    </source>
</evidence>
<organism evidence="1">
    <name type="scientific">hydrothermal vent metagenome</name>
    <dbReference type="NCBI Taxonomy" id="652676"/>
    <lineage>
        <taxon>unclassified sequences</taxon>
        <taxon>metagenomes</taxon>
        <taxon>ecological metagenomes</taxon>
    </lineage>
</organism>
<feature type="non-terminal residue" evidence="1">
    <location>
        <position position="1"/>
    </location>
</feature>
<dbReference type="AlphaFoldDB" id="A0A3B0XF66"/>
<name>A0A3B0XF66_9ZZZZ</name>
<gene>
    <name evidence="1" type="ORF">MNBD_GAMMA10-1089</name>
</gene>
<dbReference type="EMBL" id="UOFJ01000213">
    <property type="protein sequence ID" value="VAW66321.1"/>
    <property type="molecule type" value="Genomic_DNA"/>
</dbReference>
<protein>
    <submittedName>
        <fullName evidence="1">Uncharacterized protein</fullName>
    </submittedName>
</protein>
<sequence>GINSMLRATRFTQQALSEKNLHSHKMNLYIELLDKKIPTAKLMPYKNSFNLFNLFGAHLRHSHPRILMALSYY</sequence>
<proteinExistence type="predicted"/>